<dbReference type="NCBIfam" id="TIGR01730">
    <property type="entry name" value="RND_mfp"/>
    <property type="match status" value="1"/>
</dbReference>
<evidence type="ECO:0000313" key="4">
    <source>
        <dbReference type="EMBL" id="RNF52847.1"/>
    </source>
</evidence>
<dbReference type="PANTHER" id="PTHR30469">
    <property type="entry name" value="MULTIDRUG RESISTANCE PROTEIN MDTA"/>
    <property type="match status" value="1"/>
</dbReference>
<dbReference type="EMBL" id="RIZG01000001">
    <property type="protein sequence ID" value="RNF52847.1"/>
    <property type="molecule type" value="Genomic_DNA"/>
</dbReference>
<dbReference type="InterPro" id="IPR058647">
    <property type="entry name" value="BSH_CzcB-like"/>
</dbReference>
<dbReference type="Proteomes" id="UP000280507">
    <property type="component" value="Unassembled WGS sequence"/>
</dbReference>
<dbReference type="SUPFAM" id="SSF111369">
    <property type="entry name" value="HlyD-like secretion proteins"/>
    <property type="match status" value="1"/>
</dbReference>
<protein>
    <submittedName>
        <fullName evidence="4">Efflux RND transporter periplasmic adaptor subunit</fullName>
    </submittedName>
</protein>
<dbReference type="Gene3D" id="1.10.287.470">
    <property type="entry name" value="Helix hairpin bin"/>
    <property type="match status" value="1"/>
</dbReference>
<dbReference type="PANTHER" id="PTHR30469:SF12">
    <property type="entry name" value="MULTIDRUG RESISTANCE PROTEIN MDTA"/>
    <property type="match status" value="1"/>
</dbReference>
<dbReference type="OrthoDB" id="9781888at2"/>
<feature type="coiled-coil region" evidence="2">
    <location>
        <begin position="124"/>
        <end position="185"/>
    </location>
</feature>
<organism evidence="4 5">
    <name type="scientific">Marinomonas hwangdonensis</name>
    <dbReference type="NCBI Taxonomy" id="1053647"/>
    <lineage>
        <taxon>Bacteria</taxon>
        <taxon>Pseudomonadati</taxon>
        <taxon>Pseudomonadota</taxon>
        <taxon>Gammaproteobacteria</taxon>
        <taxon>Oceanospirillales</taxon>
        <taxon>Oceanospirillaceae</taxon>
        <taxon>Marinomonas</taxon>
    </lineage>
</organism>
<dbReference type="GO" id="GO:0015562">
    <property type="term" value="F:efflux transmembrane transporter activity"/>
    <property type="evidence" value="ECO:0007669"/>
    <property type="project" value="TreeGrafter"/>
</dbReference>
<evidence type="ECO:0000313" key="5">
    <source>
        <dbReference type="Proteomes" id="UP000280507"/>
    </source>
</evidence>
<evidence type="ECO:0000256" key="2">
    <source>
        <dbReference type="SAM" id="Coils"/>
    </source>
</evidence>
<evidence type="ECO:0000259" key="3">
    <source>
        <dbReference type="Pfam" id="PF25973"/>
    </source>
</evidence>
<evidence type="ECO:0000256" key="1">
    <source>
        <dbReference type="ARBA" id="ARBA00009477"/>
    </source>
</evidence>
<dbReference type="AlphaFoldDB" id="A0A3M8Q9W2"/>
<reference evidence="4 5" key="1">
    <citation type="journal article" date="2012" name="Int. J. Syst. Evol. Microbiol.">
        <title>Marinomonas hwangdonensis sp. nov., isolated from seawater.</title>
        <authorList>
            <person name="Jung Y.T."/>
            <person name="Oh T.K."/>
            <person name="Yoon J.H."/>
        </authorList>
    </citation>
    <scope>NUCLEOTIDE SEQUENCE [LARGE SCALE GENOMIC DNA]</scope>
    <source>
        <strain evidence="4 5">HDW-15</strain>
    </source>
</reference>
<dbReference type="GO" id="GO:1990281">
    <property type="term" value="C:efflux pump complex"/>
    <property type="evidence" value="ECO:0007669"/>
    <property type="project" value="TreeGrafter"/>
</dbReference>
<proteinExistence type="inferred from homology"/>
<dbReference type="Pfam" id="PF25973">
    <property type="entry name" value="BSH_CzcB"/>
    <property type="match status" value="1"/>
</dbReference>
<dbReference type="RefSeq" id="WP_123094188.1">
    <property type="nucleotide sequence ID" value="NZ_RIZG01000001.1"/>
</dbReference>
<comment type="caution">
    <text evidence="4">The sequence shown here is derived from an EMBL/GenBank/DDBJ whole genome shotgun (WGS) entry which is preliminary data.</text>
</comment>
<comment type="similarity">
    <text evidence="1">Belongs to the membrane fusion protein (MFP) (TC 8.A.1) family.</text>
</comment>
<dbReference type="Gene3D" id="2.40.30.170">
    <property type="match status" value="1"/>
</dbReference>
<keyword evidence="2" id="KW-0175">Coiled coil</keyword>
<dbReference type="Gene3D" id="2.40.50.100">
    <property type="match status" value="1"/>
</dbReference>
<name>A0A3M8Q9W2_9GAMM</name>
<feature type="domain" description="CzcB-like barrel-sandwich hybrid" evidence="3">
    <location>
        <begin position="78"/>
        <end position="218"/>
    </location>
</feature>
<keyword evidence="5" id="KW-1185">Reference proteome</keyword>
<accession>A0A3M8Q9W2</accession>
<gene>
    <name evidence="4" type="ORF">EBI00_01705</name>
</gene>
<sequence>MKKHLSQWVILLLALAAIAGVYFYVTNAIDAQKNRVQKPRPVPPEQAVSLSIVPVTSGRYAATVTASGLVSPRYAVTMTSQVSGEIVRLSEQFEVGQVVKKGQVLAQLQNSELSSAVANAKHTVATAELALKEEIRQGEQAKAEWAAAGFSGEPDSDLVLRAPQLAAAKTAVDAAKATLANAQTKLQYSTLIAPFDALVVERHVSPGAYLNNGNEVATLYSTDRADITVDLSQSDWSKLPDTDTLLQNNWPVRIASIDTNDQWPGKVLRINQHIDATTRMRSLIISLEKPLEQTPALVPGAFVTVSIQGKPLDHLWRLPNTALSQKSEIWYVDDNSRLAAFEVTPHFVDAQHIYIQVPDAMRNKTYQVLVQPYSSYIKGTLVNPITIADVNKVTTP</sequence>
<dbReference type="InterPro" id="IPR006143">
    <property type="entry name" value="RND_pump_MFP"/>
</dbReference>